<dbReference type="Gene3D" id="1.10.10.10">
    <property type="entry name" value="Winged helix-like DNA-binding domain superfamily/Winged helix DNA-binding domain"/>
    <property type="match status" value="1"/>
</dbReference>
<sequence>MTKPNKSKLTCPDGRISQPSKSVGDREVIDLGTYIPGFLSSINNALSRGASQRYRAQFGIGIVEWRVMSMLAIEPNIPAVHISDAISTDKGQVSRALQKLCDAKLAESKVVSADVRKKNWWLNDAGYTMHERILKIALERERQLITGCTPEDIEAFLRVARLMGQNLSKM</sequence>
<dbReference type="InterPro" id="IPR036388">
    <property type="entry name" value="WH-like_DNA-bd_sf"/>
</dbReference>
<keyword evidence="3" id="KW-0804">Transcription</keyword>
<gene>
    <name evidence="5" type="ORF">EDD53_1290</name>
</gene>
<keyword evidence="6" id="KW-1185">Reference proteome</keyword>
<dbReference type="PANTHER" id="PTHR35790:SF4">
    <property type="entry name" value="HTH-TYPE TRANSCRIPTIONAL REGULATOR PCHR"/>
    <property type="match status" value="1"/>
</dbReference>
<dbReference type="GO" id="GO:0003677">
    <property type="term" value="F:DNA binding"/>
    <property type="evidence" value="ECO:0007669"/>
    <property type="project" value="UniProtKB-KW"/>
</dbReference>
<accession>A0A3N4V4W1</accession>
<dbReference type="Proteomes" id="UP000269689">
    <property type="component" value="Unassembled WGS sequence"/>
</dbReference>
<dbReference type="EMBL" id="RKQK01000001">
    <property type="protein sequence ID" value="RPE72147.1"/>
    <property type="molecule type" value="Genomic_DNA"/>
</dbReference>
<proteinExistence type="predicted"/>
<evidence type="ECO:0000256" key="4">
    <source>
        <dbReference type="SAM" id="MobiDB-lite"/>
    </source>
</evidence>
<dbReference type="OrthoDB" id="8906692at2"/>
<dbReference type="InterPro" id="IPR052067">
    <property type="entry name" value="Metal_resp_HTH_trans_reg"/>
</dbReference>
<dbReference type="PANTHER" id="PTHR35790">
    <property type="entry name" value="HTH-TYPE TRANSCRIPTIONAL REGULATOR PCHR"/>
    <property type="match status" value="1"/>
</dbReference>
<dbReference type="RefSeq" id="WP_123792291.1">
    <property type="nucleotide sequence ID" value="NZ_RKQK01000001.1"/>
</dbReference>
<dbReference type="InterPro" id="IPR036390">
    <property type="entry name" value="WH_DNA-bd_sf"/>
</dbReference>
<feature type="region of interest" description="Disordered" evidence="4">
    <location>
        <begin position="1"/>
        <end position="22"/>
    </location>
</feature>
<evidence type="ECO:0000256" key="1">
    <source>
        <dbReference type="ARBA" id="ARBA00023015"/>
    </source>
</evidence>
<evidence type="ECO:0000256" key="2">
    <source>
        <dbReference type="ARBA" id="ARBA00023125"/>
    </source>
</evidence>
<dbReference type="SUPFAM" id="SSF46785">
    <property type="entry name" value="Winged helix' DNA-binding domain"/>
    <property type="match status" value="1"/>
</dbReference>
<name>A0A3N4V4W1_9RHOB</name>
<keyword evidence="2 5" id="KW-0238">DNA-binding</keyword>
<evidence type="ECO:0000256" key="3">
    <source>
        <dbReference type="ARBA" id="ARBA00023163"/>
    </source>
</evidence>
<keyword evidence="1" id="KW-0805">Transcription regulation</keyword>
<reference evidence="5 6" key="1">
    <citation type="submission" date="2018-11" db="EMBL/GenBank/DDBJ databases">
        <title>Genomic Encyclopedia of Type Strains, Phase IV (KMG-IV): sequencing the most valuable type-strain genomes for metagenomic binning, comparative biology and taxonomic classification.</title>
        <authorList>
            <person name="Goeker M."/>
        </authorList>
    </citation>
    <scope>NUCLEOTIDE SEQUENCE [LARGE SCALE GENOMIC DNA]</scope>
    <source>
        <strain evidence="5 6">DSM 104731</strain>
    </source>
</reference>
<comment type="caution">
    <text evidence="5">The sequence shown here is derived from an EMBL/GenBank/DDBJ whole genome shotgun (WGS) entry which is preliminary data.</text>
</comment>
<organism evidence="5 6">
    <name type="scientific">Pacificibacter maritimus</name>
    <dbReference type="NCBI Taxonomy" id="762213"/>
    <lineage>
        <taxon>Bacteria</taxon>
        <taxon>Pseudomonadati</taxon>
        <taxon>Pseudomonadota</taxon>
        <taxon>Alphaproteobacteria</taxon>
        <taxon>Rhodobacterales</taxon>
        <taxon>Roseobacteraceae</taxon>
        <taxon>Pacificibacter</taxon>
    </lineage>
</organism>
<dbReference type="AlphaFoldDB" id="A0A3N4V4W1"/>
<protein>
    <submittedName>
        <fullName evidence="5">DNA-binding MarR family transcriptional regulator</fullName>
    </submittedName>
</protein>
<evidence type="ECO:0000313" key="6">
    <source>
        <dbReference type="Proteomes" id="UP000269689"/>
    </source>
</evidence>
<evidence type="ECO:0000313" key="5">
    <source>
        <dbReference type="EMBL" id="RPE72147.1"/>
    </source>
</evidence>